<keyword evidence="1" id="KW-0805">Transcription regulation</keyword>
<comment type="caution">
    <text evidence="5">The sequence shown here is derived from an EMBL/GenBank/DDBJ whole genome shotgun (WGS) entry which is preliminary data.</text>
</comment>
<dbReference type="SMART" id="SM00345">
    <property type="entry name" value="HTH_GNTR"/>
    <property type="match status" value="1"/>
</dbReference>
<dbReference type="InterPro" id="IPR028082">
    <property type="entry name" value="Peripla_BP_I"/>
</dbReference>
<dbReference type="PRINTS" id="PR00035">
    <property type="entry name" value="HTHGNTR"/>
</dbReference>
<name>A0ABV9MQT0_9ENTE</name>
<dbReference type="InterPro" id="IPR036388">
    <property type="entry name" value="WH-like_DNA-bd_sf"/>
</dbReference>
<dbReference type="SUPFAM" id="SSF46785">
    <property type="entry name" value="Winged helix' DNA-binding domain"/>
    <property type="match status" value="1"/>
</dbReference>
<feature type="domain" description="HTH gntR-type" evidence="4">
    <location>
        <begin position="2"/>
        <end position="70"/>
    </location>
</feature>
<proteinExistence type="predicted"/>
<organism evidence="5 6">
    <name type="scientific">Enterococcus lemanii</name>
    <dbReference type="NCBI Taxonomy" id="1159752"/>
    <lineage>
        <taxon>Bacteria</taxon>
        <taxon>Bacillati</taxon>
        <taxon>Bacillota</taxon>
        <taxon>Bacilli</taxon>
        <taxon>Lactobacillales</taxon>
        <taxon>Enterococcaceae</taxon>
        <taxon>Enterococcus</taxon>
    </lineage>
</organism>
<dbReference type="SUPFAM" id="SSF53822">
    <property type="entry name" value="Periplasmic binding protein-like I"/>
    <property type="match status" value="1"/>
</dbReference>
<dbReference type="InterPro" id="IPR033532">
    <property type="entry name" value="AraR_ligand_bind_dom"/>
</dbReference>
<sequence length="363" mass="41194">MKPKYEQLADKLRLDLQQNKYQEGELIPSENTLQEMFQLSRHTVRQAIGILVNEGLLRKEKGSGTYVAKKETEKKRPKTIGVIMTYLSDYIFPSIIRGIEQELSQYGYSLLLGTTNNNHQKEKECLQQMLEQQVDGLIVEPTKSNEYNPNLPYYIALEEKGIPVLMINAFYEELKGPYIGVDDVKSGYLATKYLLEAKHKHLMLVTKMDDLQGKFRMQGFIQAIREAKLNFLPEDLLTYTTETKEEVVKKAIERLSQVGNQVTAIVAYNDEIANQLVEKLTEKGLQVPENISIIGNDDSTLSTSGLVNLTTLAHPKEKMGELAAKTIVQAIETGEKTTFAFEPELIERDSVKKQGTNLIEEEK</sequence>
<dbReference type="InterPro" id="IPR036390">
    <property type="entry name" value="WH_DNA-bd_sf"/>
</dbReference>
<dbReference type="PANTHER" id="PTHR30146">
    <property type="entry name" value="LACI-RELATED TRANSCRIPTIONAL REPRESSOR"/>
    <property type="match status" value="1"/>
</dbReference>
<dbReference type="Proteomes" id="UP001595969">
    <property type="component" value="Unassembled WGS sequence"/>
</dbReference>
<dbReference type="RefSeq" id="WP_204653801.1">
    <property type="nucleotide sequence ID" value="NZ_JAFBFD010000013.1"/>
</dbReference>
<evidence type="ECO:0000256" key="1">
    <source>
        <dbReference type="ARBA" id="ARBA00023015"/>
    </source>
</evidence>
<keyword evidence="6" id="KW-1185">Reference proteome</keyword>
<reference evidence="6" key="1">
    <citation type="journal article" date="2019" name="Int. J. Syst. Evol. Microbiol.">
        <title>The Global Catalogue of Microorganisms (GCM) 10K type strain sequencing project: providing services to taxonomists for standard genome sequencing and annotation.</title>
        <authorList>
            <consortium name="The Broad Institute Genomics Platform"/>
            <consortium name="The Broad Institute Genome Sequencing Center for Infectious Disease"/>
            <person name="Wu L."/>
            <person name="Ma J."/>
        </authorList>
    </citation>
    <scope>NUCLEOTIDE SEQUENCE [LARGE SCALE GENOMIC DNA]</scope>
    <source>
        <strain evidence="6">CGMCC 1.19032</strain>
    </source>
</reference>
<accession>A0ABV9MQT0</accession>
<evidence type="ECO:0000259" key="4">
    <source>
        <dbReference type="PROSITE" id="PS50949"/>
    </source>
</evidence>
<evidence type="ECO:0000313" key="5">
    <source>
        <dbReference type="EMBL" id="MFC4718341.1"/>
    </source>
</evidence>
<dbReference type="CDD" id="cd07377">
    <property type="entry name" value="WHTH_GntR"/>
    <property type="match status" value="1"/>
</dbReference>
<evidence type="ECO:0000256" key="3">
    <source>
        <dbReference type="ARBA" id="ARBA00023163"/>
    </source>
</evidence>
<dbReference type="EMBL" id="JBHSGS010000007">
    <property type="protein sequence ID" value="MFC4718341.1"/>
    <property type="molecule type" value="Genomic_DNA"/>
</dbReference>
<dbReference type="Pfam" id="PF13377">
    <property type="entry name" value="Peripla_BP_3"/>
    <property type="match status" value="1"/>
</dbReference>
<dbReference type="Gene3D" id="3.40.50.2300">
    <property type="match status" value="2"/>
</dbReference>
<gene>
    <name evidence="5" type="ORF">ACFO5I_01085</name>
</gene>
<keyword evidence="3" id="KW-0804">Transcription</keyword>
<dbReference type="PROSITE" id="PS50949">
    <property type="entry name" value="HTH_GNTR"/>
    <property type="match status" value="1"/>
</dbReference>
<evidence type="ECO:0000313" key="6">
    <source>
        <dbReference type="Proteomes" id="UP001595969"/>
    </source>
</evidence>
<dbReference type="InterPro" id="IPR046335">
    <property type="entry name" value="LacI/GalR-like_sensor"/>
</dbReference>
<evidence type="ECO:0000256" key="2">
    <source>
        <dbReference type="ARBA" id="ARBA00023125"/>
    </source>
</evidence>
<keyword evidence="2" id="KW-0238">DNA-binding</keyword>
<dbReference type="Gene3D" id="1.10.10.10">
    <property type="entry name" value="Winged helix-like DNA-binding domain superfamily/Winged helix DNA-binding domain"/>
    <property type="match status" value="1"/>
</dbReference>
<dbReference type="InterPro" id="IPR000524">
    <property type="entry name" value="Tscrpt_reg_HTH_GntR"/>
</dbReference>
<dbReference type="PANTHER" id="PTHR30146:SF150">
    <property type="entry name" value="ARABINOSE METABOLISM TRANSCRIPTIONAL REPRESSOR"/>
    <property type="match status" value="1"/>
</dbReference>
<protein>
    <submittedName>
        <fullName evidence="5">GntR family transcriptional regulator</fullName>
    </submittedName>
</protein>
<dbReference type="Pfam" id="PF00392">
    <property type="entry name" value="GntR"/>
    <property type="match status" value="1"/>
</dbReference>
<dbReference type="CDD" id="cd01541">
    <property type="entry name" value="PBP1_AraR"/>
    <property type="match status" value="1"/>
</dbReference>